<accession>A0A7S2USQ1</accession>
<sequence length="122" mass="13893">MECIQDLVKNIMSGGDDQEYPTNDFELVIKASKSLETILEDEFKARGDDLHSKIDSASAFLPESLRFKLHYLATIRDKLINDPDYNFIANRTNFIKTFEDAEKEIQDVLAKKDGQATNCKVS</sequence>
<organism evidence="1">
    <name type="scientific">Fibrocapsa japonica</name>
    <dbReference type="NCBI Taxonomy" id="94617"/>
    <lineage>
        <taxon>Eukaryota</taxon>
        <taxon>Sar</taxon>
        <taxon>Stramenopiles</taxon>
        <taxon>Ochrophyta</taxon>
        <taxon>Raphidophyceae</taxon>
        <taxon>Chattonellales</taxon>
        <taxon>Chattonellaceae</taxon>
        <taxon>Fibrocapsa</taxon>
    </lineage>
</organism>
<dbReference type="EMBL" id="HBHR01001605">
    <property type="protein sequence ID" value="CAD9858130.1"/>
    <property type="molecule type" value="Transcribed_RNA"/>
</dbReference>
<proteinExistence type="predicted"/>
<gene>
    <name evidence="1" type="ORF">FJAP1339_LOCUS648</name>
</gene>
<reference evidence="1" key="1">
    <citation type="submission" date="2021-01" db="EMBL/GenBank/DDBJ databases">
        <authorList>
            <person name="Corre E."/>
            <person name="Pelletier E."/>
            <person name="Niang G."/>
            <person name="Scheremetjew M."/>
            <person name="Finn R."/>
            <person name="Kale V."/>
            <person name="Holt S."/>
            <person name="Cochrane G."/>
            <person name="Meng A."/>
            <person name="Brown T."/>
            <person name="Cohen L."/>
        </authorList>
    </citation>
    <scope>NUCLEOTIDE SEQUENCE</scope>
    <source>
        <strain evidence="1">CCMP1661</strain>
    </source>
</reference>
<name>A0A7S2USQ1_9STRA</name>
<dbReference type="AlphaFoldDB" id="A0A7S2USQ1"/>
<protein>
    <submittedName>
        <fullName evidence="1">Uncharacterized protein</fullName>
    </submittedName>
</protein>
<evidence type="ECO:0000313" key="1">
    <source>
        <dbReference type="EMBL" id="CAD9858130.1"/>
    </source>
</evidence>